<sequence>MLSTIIHGRLKSIRPTVKQITWSRFNSANRRSIEVDKSGIPTNPSWSVHDLLSSYPRPTLPAATLKRLHERAALIPPEEGTKRHAELTREMEEMIRLVEAVKLVDVDKMQMRADLTSTAQDSHGPDAEREVVPDGRVWPEGVGIALSSNTGEVEPKDGAFGENLLKHAEHTIDGFYVVETDRRQ</sequence>
<dbReference type="EMBL" id="ML170156">
    <property type="protein sequence ID" value="TDL29161.1"/>
    <property type="molecule type" value="Genomic_DNA"/>
</dbReference>
<dbReference type="AlphaFoldDB" id="A0A4R5XDN2"/>
<dbReference type="OrthoDB" id="5522061at2759"/>
<keyword evidence="2" id="KW-1185">Reference proteome</keyword>
<accession>A0A4R5XDN2</accession>
<protein>
    <submittedName>
        <fullName evidence="1">Uncharacterized protein</fullName>
    </submittedName>
</protein>
<proteinExistence type="predicted"/>
<name>A0A4R5XDN2_9AGAM</name>
<evidence type="ECO:0000313" key="1">
    <source>
        <dbReference type="EMBL" id="TDL29161.1"/>
    </source>
</evidence>
<organism evidence="1 2">
    <name type="scientific">Rickenella mellea</name>
    <dbReference type="NCBI Taxonomy" id="50990"/>
    <lineage>
        <taxon>Eukaryota</taxon>
        <taxon>Fungi</taxon>
        <taxon>Dikarya</taxon>
        <taxon>Basidiomycota</taxon>
        <taxon>Agaricomycotina</taxon>
        <taxon>Agaricomycetes</taxon>
        <taxon>Hymenochaetales</taxon>
        <taxon>Rickenellaceae</taxon>
        <taxon>Rickenella</taxon>
    </lineage>
</organism>
<dbReference type="VEuPathDB" id="FungiDB:BD410DRAFT_6854"/>
<gene>
    <name evidence="1" type="ORF">BD410DRAFT_6854</name>
</gene>
<evidence type="ECO:0000313" key="2">
    <source>
        <dbReference type="Proteomes" id="UP000294933"/>
    </source>
</evidence>
<reference evidence="1 2" key="1">
    <citation type="submission" date="2018-06" db="EMBL/GenBank/DDBJ databases">
        <title>A transcriptomic atlas of mushroom development highlights an independent origin of complex multicellularity.</title>
        <authorList>
            <consortium name="DOE Joint Genome Institute"/>
            <person name="Krizsan K."/>
            <person name="Almasi E."/>
            <person name="Merenyi Z."/>
            <person name="Sahu N."/>
            <person name="Viragh M."/>
            <person name="Koszo T."/>
            <person name="Mondo S."/>
            <person name="Kiss B."/>
            <person name="Balint B."/>
            <person name="Kues U."/>
            <person name="Barry K."/>
            <person name="Hegedus J.C."/>
            <person name="Henrissat B."/>
            <person name="Johnson J."/>
            <person name="Lipzen A."/>
            <person name="Ohm R."/>
            <person name="Nagy I."/>
            <person name="Pangilinan J."/>
            <person name="Yan J."/>
            <person name="Xiong Y."/>
            <person name="Grigoriev I.V."/>
            <person name="Hibbett D.S."/>
            <person name="Nagy L.G."/>
        </authorList>
    </citation>
    <scope>NUCLEOTIDE SEQUENCE [LARGE SCALE GENOMIC DNA]</scope>
    <source>
        <strain evidence="1 2">SZMC22713</strain>
    </source>
</reference>
<dbReference type="Proteomes" id="UP000294933">
    <property type="component" value="Unassembled WGS sequence"/>
</dbReference>